<evidence type="ECO:0000259" key="2">
    <source>
        <dbReference type="Pfam" id="PF07282"/>
    </source>
</evidence>
<protein>
    <recommendedName>
        <fullName evidence="2">Cas12f1-like TNB domain-containing protein</fullName>
    </recommendedName>
</protein>
<gene>
    <name evidence="3" type="ORF">ACFOPQ_17415</name>
</gene>
<dbReference type="InterPro" id="IPR010095">
    <property type="entry name" value="Cas12f1-like_TNB"/>
</dbReference>
<keyword evidence="4" id="KW-1185">Reference proteome</keyword>
<dbReference type="RefSeq" id="WP_380080502.1">
    <property type="nucleotide sequence ID" value="NZ_JBHRZF010000203.1"/>
</dbReference>
<evidence type="ECO:0000313" key="4">
    <source>
        <dbReference type="Proteomes" id="UP001595748"/>
    </source>
</evidence>
<comment type="caution">
    <text evidence="3">The sequence shown here is derived from an EMBL/GenBank/DDBJ whole genome shotgun (WGS) entry which is preliminary data.</text>
</comment>
<reference evidence="4" key="1">
    <citation type="journal article" date="2019" name="Int. J. Syst. Evol. Microbiol.">
        <title>The Global Catalogue of Microorganisms (GCM) 10K type strain sequencing project: providing services to taxonomists for standard genome sequencing and annotation.</title>
        <authorList>
            <consortium name="The Broad Institute Genomics Platform"/>
            <consortium name="The Broad Institute Genome Sequencing Center for Infectious Disease"/>
            <person name="Wu L."/>
            <person name="Ma J."/>
        </authorList>
    </citation>
    <scope>NUCLEOTIDE SEQUENCE [LARGE SCALE GENOMIC DNA]</scope>
    <source>
        <strain evidence="4">CCTCC AB 2013263</strain>
    </source>
</reference>
<evidence type="ECO:0000256" key="1">
    <source>
        <dbReference type="ARBA" id="ARBA00023125"/>
    </source>
</evidence>
<keyword evidence="1" id="KW-0238">DNA-binding</keyword>
<evidence type="ECO:0000313" key="3">
    <source>
        <dbReference type="EMBL" id="MFC3862545.1"/>
    </source>
</evidence>
<feature type="domain" description="Cas12f1-like TNB" evidence="2">
    <location>
        <begin position="295"/>
        <end position="349"/>
    </location>
</feature>
<proteinExistence type="predicted"/>
<dbReference type="Proteomes" id="UP001595748">
    <property type="component" value="Unassembled WGS sequence"/>
</dbReference>
<sequence>MTIPNPDRHWIQIKKASYNTVATITQQLQTTRADHLTCGPRGIATWRLSSSAEIEVLNDEQLTIHGQTIHAEVNHLPAHVYRALVQASPAFTQYPEVDHLYQQIRDGKPDWDTAQFTRSLEEIAQGGRRPDQVPRLVSTPRTYSATWHPQEFFLRVNKAGDWFAALTFTASFQRLSRSIAPVTVGLDLGLNPLTVAYTSLGESHTFSPTDLSHLDQVAGSRLTPAAQKILRHLTYASGREDAEKIIGWLNHHASRVFAERLSHRAMNTNFIQQARNLAIHDHHFSALSQYLYTSRIPFRRVASYSTSQLCACCFEKEGLEVKGELGFTTFTCPRCKTVRCRHENAAHNVMLRGLNLPPRCKKSQAG</sequence>
<dbReference type="Pfam" id="PF07282">
    <property type="entry name" value="Cas12f1-like_TNB"/>
    <property type="match status" value="1"/>
</dbReference>
<organism evidence="3 4">
    <name type="scientific">Deinococcus antarcticus</name>
    <dbReference type="NCBI Taxonomy" id="1298767"/>
    <lineage>
        <taxon>Bacteria</taxon>
        <taxon>Thermotogati</taxon>
        <taxon>Deinococcota</taxon>
        <taxon>Deinococci</taxon>
        <taxon>Deinococcales</taxon>
        <taxon>Deinococcaceae</taxon>
        <taxon>Deinococcus</taxon>
    </lineage>
</organism>
<accession>A0ABV8AB32</accession>
<name>A0ABV8AB32_9DEIO</name>
<dbReference type="EMBL" id="JBHRZF010000203">
    <property type="protein sequence ID" value="MFC3862545.1"/>
    <property type="molecule type" value="Genomic_DNA"/>
</dbReference>